<reference evidence="3" key="2">
    <citation type="submission" date="2018-02" db="UniProtKB">
        <authorList>
            <consortium name="EnsemblPlants"/>
        </authorList>
    </citation>
    <scope>IDENTIFICATION</scope>
    <source>
        <strain evidence="3">Williams 82</strain>
    </source>
</reference>
<keyword evidence="4" id="KW-1185">Reference proteome</keyword>
<dbReference type="EMBL" id="CM000834">
    <property type="protein sequence ID" value="KRH75217.1"/>
    <property type="molecule type" value="Genomic_DNA"/>
</dbReference>
<organism evidence="2">
    <name type="scientific">Glycine max</name>
    <name type="common">Soybean</name>
    <name type="synonym">Glycine hispida</name>
    <dbReference type="NCBI Taxonomy" id="3847"/>
    <lineage>
        <taxon>Eukaryota</taxon>
        <taxon>Viridiplantae</taxon>
        <taxon>Streptophyta</taxon>
        <taxon>Embryophyta</taxon>
        <taxon>Tracheophyta</taxon>
        <taxon>Spermatophyta</taxon>
        <taxon>Magnoliopsida</taxon>
        <taxon>eudicotyledons</taxon>
        <taxon>Gunneridae</taxon>
        <taxon>Pentapetalae</taxon>
        <taxon>rosids</taxon>
        <taxon>fabids</taxon>
        <taxon>Fabales</taxon>
        <taxon>Fabaceae</taxon>
        <taxon>Papilionoideae</taxon>
        <taxon>50 kb inversion clade</taxon>
        <taxon>NPAAA clade</taxon>
        <taxon>indigoferoid/millettioid clade</taxon>
        <taxon>Phaseoleae</taxon>
        <taxon>Glycine</taxon>
        <taxon>Glycine subgen. Soja</taxon>
    </lineage>
</organism>
<dbReference type="Proteomes" id="UP000008827">
    <property type="component" value="Chromosome 1"/>
</dbReference>
<sequence length="148" mass="16465">MLLNSELKIFGHISPLLPFQAQTYPSPPQPQGSQHHGSEFNIPQQSTNKHPPQGSMQLAIVPTNRIKPNSHIQQRFINWGLVHVPWARRDMVGMPQACQGLVGARWNCRGLVGARRSYPRFGAYATKLLRFGACAMSSLDFGGYVTGR</sequence>
<name>A0A0R0L7U8_SOYBN</name>
<dbReference type="InParanoid" id="A0A0R0L7U8"/>
<dbReference type="AlphaFoldDB" id="A0A0R0L7U8"/>
<accession>A0A0R0L7U8</accession>
<feature type="compositionally biased region" description="Polar residues" evidence="1">
    <location>
        <begin position="41"/>
        <end position="55"/>
    </location>
</feature>
<dbReference type="Gramene" id="KRH75217">
    <property type="protein sequence ID" value="KRH75217"/>
    <property type="gene ID" value="GLYMA_01G070500"/>
</dbReference>
<evidence type="ECO:0000256" key="1">
    <source>
        <dbReference type="SAM" id="MobiDB-lite"/>
    </source>
</evidence>
<gene>
    <name evidence="2" type="ORF">GLYMA_01G070500</name>
</gene>
<evidence type="ECO:0000313" key="4">
    <source>
        <dbReference type="Proteomes" id="UP000008827"/>
    </source>
</evidence>
<protein>
    <submittedName>
        <fullName evidence="2 3">Uncharacterized protein</fullName>
    </submittedName>
</protein>
<feature type="region of interest" description="Disordered" evidence="1">
    <location>
        <begin position="21"/>
        <end position="55"/>
    </location>
</feature>
<evidence type="ECO:0000313" key="2">
    <source>
        <dbReference type="EMBL" id="KRH75217.1"/>
    </source>
</evidence>
<dbReference type="EnsemblPlants" id="KRH75217">
    <property type="protein sequence ID" value="KRH75217"/>
    <property type="gene ID" value="GLYMA_01G070500"/>
</dbReference>
<reference evidence="2 3" key="1">
    <citation type="journal article" date="2010" name="Nature">
        <title>Genome sequence of the palaeopolyploid soybean.</title>
        <authorList>
            <person name="Schmutz J."/>
            <person name="Cannon S.B."/>
            <person name="Schlueter J."/>
            <person name="Ma J."/>
            <person name="Mitros T."/>
            <person name="Nelson W."/>
            <person name="Hyten D.L."/>
            <person name="Song Q."/>
            <person name="Thelen J.J."/>
            <person name="Cheng J."/>
            <person name="Xu D."/>
            <person name="Hellsten U."/>
            <person name="May G.D."/>
            <person name="Yu Y."/>
            <person name="Sakurai T."/>
            <person name="Umezawa T."/>
            <person name="Bhattacharyya M.K."/>
            <person name="Sandhu D."/>
            <person name="Valliyodan B."/>
            <person name="Lindquist E."/>
            <person name="Peto M."/>
            <person name="Grant D."/>
            <person name="Shu S."/>
            <person name="Goodstein D."/>
            <person name="Barry K."/>
            <person name="Futrell-Griggs M."/>
            <person name="Abernathy B."/>
            <person name="Du J."/>
            <person name="Tian Z."/>
            <person name="Zhu L."/>
            <person name="Gill N."/>
            <person name="Joshi T."/>
            <person name="Libault M."/>
            <person name="Sethuraman A."/>
            <person name="Zhang X.-C."/>
            <person name="Shinozaki K."/>
            <person name="Nguyen H.T."/>
            <person name="Wing R.A."/>
            <person name="Cregan P."/>
            <person name="Specht J."/>
            <person name="Grimwood J."/>
            <person name="Rokhsar D."/>
            <person name="Stacey G."/>
            <person name="Shoemaker R.C."/>
            <person name="Jackson S.A."/>
        </authorList>
    </citation>
    <scope>NUCLEOTIDE SEQUENCE</scope>
    <source>
        <strain evidence="3">cv. Williams 82</strain>
        <tissue evidence="2">Callus</tissue>
    </source>
</reference>
<reference evidence="2" key="3">
    <citation type="submission" date="2018-07" db="EMBL/GenBank/DDBJ databases">
        <title>WGS assembly of Glycine max.</title>
        <authorList>
            <person name="Schmutz J."/>
            <person name="Cannon S."/>
            <person name="Schlueter J."/>
            <person name="Ma J."/>
            <person name="Mitros T."/>
            <person name="Nelson W."/>
            <person name="Hyten D."/>
            <person name="Song Q."/>
            <person name="Thelen J."/>
            <person name="Cheng J."/>
            <person name="Xu D."/>
            <person name="Hellsten U."/>
            <person name="May G."/>
            <person name="Yu Y."/>
            <person name="Sakurai T."/>
            <person name="Umezawa T."/>
            <person name="Bhattacharyya M."/>
            <person name="Sandhu D."/>
            <person name="Valliyodan B."/>
            <person name="Lindquist E."/>
            <person name="Peto M."/>
            <person name="Grant D."/>
            <person name="Shu S."/>
            <person name="Goodstein D."/>
            <person name="Barry K."/>
            <person name="Futrell-Griggs M."/>
            <person name="Abernathy B."/>
            <person name="Du J."/>
            <person name="Tian Z."/>
            <person name="Zhu L."/>
            <person name="Gill N."/>
            <person name="Joshi T."/>
            <person name="Libault M."/>
            <person name="Sethuraman A."/>
            <person name="Zhang X."/>
            <person name="Shinozaki K."/>
            <person name="Nguyen H."/>
            <person name="Wing R."/>
            <person name="Cregan P."/>
            <person name="Specht J."/>
            <person name="Grimwood J."/>
            <person name="Rokhsar D."/>
            <person name="Stacey G."/>
            <person name="Shoemaker R."/>
            <person name="Jackson S."/>
        </authorList>
    </citation>
    <scope>NUCLEOTIDE SEQUENCE</scope>
    <source>
        <tissue evidence="2">Callus</tissue>
    </source>
</reference>
<proteinExistence type="predicted"/>
<evidence type="ECO:0000313" key="3">
    <source>
        <dbReference type="EnsemblPlants" id="KRH75217"/>
    </source>
</evidence>